<organism evidence="5 7">
    <name type="scientific">Stutzerimonas balearica DSM 6083</name>
    <dbReference type="NCBI Taxonomy" id="1123016"/>
    <lineage>
        <taxon>Bacteria</taxon>
        <taxon>Pseudomonadati</taxon>
        <taxon>Pseudomonadota</taxon>
        <taxon>Gammaproteobacteria</taxon>
        <taxon>Pseudomonadales</taxon>
        <taxon>Pseudomonadaceae</taxon>
        <taxon>Stutzerimonas</taxon>
    </lineage>
</organism>
<dbReference type="CDD" id="cd03138">
    <property type="entry name" value="GATase1_AraC_2"/>
    <property type="match status" value="1"/>
</dbReference>
<dbReference type="InterPro" id="IPR029062">
    <property type="entry name" value="Class_I_gatase-like"/>
</dbReference>
<dbReference type="KEGG" id="pbm:CL52_08880"/>
<dbReference type="SUPFAM" id="SSF46689">
    <property type="entry name" value="Homeodomain-like"/>
    <property type="match status" value="2"/>
</dbReference>
<dbReference type="GO" id="GO:0009893">
    <property type="term" value="P:positive regulation of metabolic process"/>
    <property type="evidence" value="ECO:0007669"/>
    <property type="project" value="UniProtKB-ARBA"/>
</dbReference>
<evidence type="ECO:0000313" key="6">
    <source>
        <dbReference type="EMBL" id="SDM24040.1"/>
    </source>
</evidence>
<dbReference type="InterPro" id="IPR018060">
    <property type="entry name" value="HTH_AraC"/>
</dbReference>
<evidence type="ECO:0000313" key="8">
    <source>
        <dbReference type="Proteomes" id="UP000182276"/>
    </source>
</evidence>
<reference evidence="5 7" key="3">
    <citation type="journal article" name="Genome Announc.">
        <title>Complete Genome Sequence of Pseudomonas balearica DSM 6083T.</title>
        <authorList>
            <person name="Bennasar-Figueras A."/>
            <person name="Salva-Serra F."/>
            <person name="Jaen-Luchoro D."/>
            <person name="Segui C."/>
            <person name="Aliaga F."/>
            <person name="Busquets A."/>
            <person name="Gomila M."/>
            <person name="Moore E.R."/>
            <person name="Lalucat J."/>
        </authorList>
    </citation>
    <scope>NUCLEOTIDE SEQUENCE [LARGE SCALE GENOMIC DNA]</scope>
    <source>
        <strain evidence="7">DSM 6083</strain>
        <strain evidence="5">DSM6083</strain>
    </source>
</reference>
<protein>
    <submittedName>
        <fullName evidence="5">AraC family transcriptional regulator</fullName>
    </submittedName>
    <submittedName>
        <fullName evidence="6">Transcriptional regulator GlxA family, contains an amidase domain and an AraC-type DNA-binding HTH domain</fullName>
    </submittedName>
</protein>
<dbReference type="Gene3D" id="1.10.10.60">
    <property type="entry name" value="Homeodomain-like"/>
    <property type="match status" value="2"/>
</dbReference>
<evidence type="ECO:0000313" key="5">
    <source>
        <dbReference type="EMBL" id="AJE15156.1"/>
    </source>
</evidence>
<dbReference type="GO" id="GO:0043565">
    <property type="term" value="F:sequence-specific DNA binding"/>
    <property type="evidence" value="ECO:0007669"/>
    <property type="project" value="InterPro"/>
</dbReference>
<dbReference type="EMBL" id="CP007511">
    <property type="protein sequence ID" value="AJE15156.1"/>
    <property type="molecule type" value="Genomic_DNA"/>
</dbReference>
<dbReference type="Gene3D" id="3.40.50.880">
    <property type="match status" value="1"/>
</dbReference>
<dbReference type="PROSITE" id="PS01124">
    <property type="entry name" value="HTH_ARAC_FAMILY_2"/>
    <property type="match status" value="1"/>
</dbReference>
<name>A0A8D3Y0N9_9GAMM</name>
<dbReference type="PANTHER" id="PTHR43130">
    <property type="entry name" value="ARAC-FAMILY TRANSCRIPTIONAL REGULATOR"/>
    <property type="match status" value="1"/>
</dbReference>
<proteinExistence type="predicted"/>
<evidence type="ECO:0000259" key="4">
    <source>
        <dbReference type="PROSITE" id="PS01124"/>
    </source>
</evidence>
<dbReference type="GO" id="GO:0003700">
    <property type="term" value="F:DNA-binding transcription factor activity"/>
    <property type="evidence" value="ECO:0007669"/>
    <property type="project" value="InterPro"/>
</dbReference>
<dbReference type="EMBL" id="FNHO01000003">
    <property type="protein sequence ID" value="SDM24040.1"/>
    <property type="molecule type" value="Genomic_DNA"/>
</dbReference>
<dbReference type="PROSITE" id="PS00041">
    <property type="entry name" value="HTH_ARAC_FAMILY_1"/>
    <property type="match status" value="1"/>
</dbReference>
<sequence>MVRSTSSGALPTGDGERVIELGILLYPGAQLATVLGLTDLFGIARRLAGEQANRNAPVLRVSHWRLENPGDLPMRVADSHPQARGQLQVLILPASLETPISAEAAAPYRAWLRQQHQAGVTLASVCAGAFLLGETGLLDGRTITTHWLHVDGFSARFPDVRLDVDQLIIDADDIISAGGVMAWTDLGLRLVDRYLGPTIMLETARVLLIDPPGRQQRYYRGFTPRLAHGDTAVLAVQHWLHETGGGDAALAELAQRAGLEQRTFLRRFRKATGMTTTEYCQRLRVGRARELLQADRLSIERVAWEVGYADPGAFRKVFTRIVGLSPGAYRRRFATLA</sequence>
<dbReference type="Proteomes" id="UP000031271">
    <property type="component" value="Chromosome"/>
</dbReference>
<accession>A0A8D3Y0N9</accession>
<dbReference type="InterPro" id="IPR002818">
    <property type="entry name" value="DJ-1/PfpI"/>
</dbReference>
<keyword evidence="2 6" id="KW-0238">DNA-binding</keyword>
<dbReference type="Proteomes" id="UP000182276">
    <property type="component" value="Unassembled WGS sequence"/>
</dbReference>
<dbReference type="InterPro" id="IPR009057">
    <property type="entry name" value="Homeodomain-like_sf"/>
</dbReference>
<reference evidence="6 8" key="2">
    <citation type="submission" date="2016-10" db="EMBL/GenBank/DDBJ databases">
        <authorList>
            <person name="Varghese N."/>
            <person name="Submissions S."/>
        </authorList>
    </citation>
    <scope>NUCLEOTIDE SEQUENCE [LARGE SCALE GENOMIC DNA]</scope>
    <source>
        <strain evidence="6 8">DSM 6083</strain>
    </source>
</reference>
<reference evidence="7" key="1">
    <citation type="submission" date="2014-03" db="EMBL/GenBank/DDBJ databases">
        <title>Complete genome of Pseudomonas balearica DSM 6083T, a sewage water isolate from an enrichment with 2-methylnaphthalene.</title>
        <authorList>
            <person name="Salva-Serra F."/>
            <person name="Jaen-Luchoro D."/>
            <person name="Busquets A."/>
            <person name="Pena A."/>
            <person name="Gomila M."/>
            <person name="Bosch R."/>
            <person name="Nogales B."/>
            <person name="Garcia-Valdes E."/>
            <person name="Lalucat J."/>
            <person name="Bennasar A."/>
        </authorList>
    </citation>
    <scope>NUCLEOTIDE SEQUENCE [LARGE SCALE GENOMIC DNA]</scope>
    <source>
        <strain evidence="7">DSM 6083</strain>
    </source>
</reference>
<gene>
    <name evidence="5" type="ORF">CL52_08880</name>
    <name evidence="6" type="ORF">SAMN05660875_103206</name>
</gene>
<evidence type="ECO:0000313" key="7">
    <source>
        <dbReference type="Proteomes" id="UP000031271"/>
    </source>
</evidence>
<dbReference type="AlphaFoldDB" id="A0A8D3Y0N9"/>
<dbReference type="InterPro" id="IPR018062">
    <property type="entry name" value="HTH_AraC-typ_CS"/>
</dbReference>
<evidence type="ECO:0000256" key="2">
    <source>
        <dbReference type="ARBA" id="ARBA00023125"/>
    </source>
</evidence>
<dbReference type="InterPro" id="IPR052158">
    <property type="entry name" value="INH-QAR"/>
</dbReference>
<keyword evidence="8" id="KW-1185">Reference proteome</keyword>
<keyword evidence="3" id="KW-0804">Transcription</keyword>
<dbReference type="Pfam" id="PF01965">
    <property type="entry name" value="DJ-1_PfpI"/>
    <property type="match status" value="1"/>
</dbReference>
<dbReference type="SMART" id="SM00342">
    <property type="entry name" value="HTH_ARAC"/>
    <property type="match status" value="1"/>
</dbReference>
<feature type="domain" description="HTH araC/xylS-type" evidence="4">
    <location>
        <begin position="230"/>
        <end position="332"/>
    </location>
</feature>
<dbReference type="PANTHER" id="PTHR43130:SF3">
    <property type="entry name" value="HTH-TYPE TRANSCRIPTIONAL REGULATOR RV1931C"/>
    <property type="match status" value="1"/>
</dbReference>
<dbReference type="SUPFAM" id="SSF52317">
    <property type="entry name" value="Class I glutamine amidotransferase-like"/>
    <property type="match status" value="1"/>
</dbReference>
<dbReference type="Pfam" id="PF12833">
    <property type="entry name" value="HTH_18"/>
    <property type="match status" value="1"/>
</dbReference>
<evidence type="ECO:0000256" key="1">
    <source>
        <dbReference type="ARBA" id="ARBA00023015"/>
    </source>
</evidence>
<keyword evidence="1" id="KW-0805">Transcription regulation</keyword>
<evidence type="ECO:0000256" key="3">
    <source>
        <dbReference type="ARBA" id="ARBA00023163"/>
    </source>
</evidence>